<protein>
    <submittedName>
        <fullName evidence="3">Acyltransferase family protein</fullName>
    </submittedName>
</protein>
<dbReference type="GO" id="GO:0016746">
    <property type="term" value="F:acyltransferase activity"/>
    <property type="evidence" value="ECO:0007669"/>
    <property type="project" value="UniProtKB-KW"/>
</dbReference>
<keyword evidence="1" id="KW-1133">Transmembrane helix</keyword>
<evidence type="ECO:0000313" key="3">
    <source>
        <dbReference type="EMBL" id="MFC4629965.1"/>
    </source>
</evidence>
<dbReference type="EMBL" id="JBHSFI010000005">
    <property type="protein sequence ID" value="MFC4629965.1"/>
    <property type="molecule type" value="Genomic_DNA"/>
</dbReference>
<evidence type="ECO:0000313" key="4">
    <source>
        <dbReference type="Proteomes" id="UP001596011"/>
    </source>
</evidence>
<feature type="transmembrane region" description="Helical" evidence="1">
    <location>
        <begin position="176"/>
        <end position="201"/>
    </location>
</feature>
<name>A0ABV9HKT7_9MICO</name>
<accession>A0ABV9HKT7</accession>
<keyword evidence="1" id="KW-0472">Membrane</keyword>
<comment type="caution">
    <text evidence="3">The sequence shown here is derived from an EMBL/GenBank/DDBJ whole genome shotgun (WGS) entry which is preliminary data.</text>
</comment>
<dbReference type="RefSeq" id="WP_377137229.1">
    <property type="nucleotide sequence ID" value="NZ_JBHSFI010000005.1"/>
</dbReference>
<keyword evidence="3" id="KW-0808">Transferase</keyword>
<dbReference type="Proteomes" id="UP001596011">
    <property type="component" value="Unassembled WGS sequence"/>
</dbReference>
<feature type="transmembrane region" description="Helical" evidence="1">
    <location>
        <begin position="135"/>
        <end position="156"/>
    </location>
</feature>
<dbReference type="PANTHER" id="PTHR30590">
    <property type="entry name" value="INNER MEMBRANE PROTEIN"/>
    <property type="match status" value="1"/>
</dbReference>
<evidence type="ECO:0000259" key="2">
    <source>
        <dbReference type="Pfam" id="PF01757"/>
    </source>
</evidence>
<organism evidence="3 4">
    <name type="scientific">Promicromonospora alba</name>
    <dbReference type="NCBI Taxonomy" id="1616110"/>
    <lineage>
        <taxon>Bacteria</taxon>
        <taxon>Bacillati</taxon>
        <taxon>Actinomycetota</taxon>
        <taxon>Actinomycetes</taxon>
        <taxon>Micrococcales</taxon>
        <taxon>Promicromonosporaceae</taxon>
        <taxon>Promicromonospora</taxon>
    </lineage>
</organism>
<feature type="transmembrane region" description="Helical" evidence="1">
    <location>
        <begin position="112"/>
        <end position="128"/>
    </location>
</feature>
<feature type="transmembrane region" description="Helical" evidence="1">
    <location>
        <begin position="27"/>
        <end position="46"/>
    </location>
</feature>
<sequence length="381" mass="40568">MPIRLARRTTVTATAGARSPRLVGIDAARGLALVGMIVVNVGPVGSQSLLQRLYLLPYGRASVLFVVVAGIGMGYLLNRRPEREGWSTVTWRAALLFGGGAALQELTDQVNVILPTYAVLFLLAPLLWRLPDRALLGVGVVLALAGPAVIVAHETIWPSSQPVDPVTLGTPPWEAVYSLLLTGRYPLLSWTVPFVAGLCVARLDLTDTAVLRRLAAGGAAVAAVAVAIAQLAYLLIGPDADRGPWRLLTGAAHGQMPLWLASSIGGAVAVVAACSLVLRRFERSQVLGWLVACGRLSLTLYVLHFVVLAVIKPAQGFSFGQGVLISSALVVAVIVAAVLWARTGRPGPIEQLLRRSWLLPPTTRVRTPTQTHRTEERATQQ</sequence>
<feature type="transmembrane region" description="Helical" evidence="1">
    <location>
        <begin position="287"/>
        <end position="311"/>
    </location>
</feature>
<feature type="transmembrane region" description="Helical" evidence="1">
    <location>
        <begin position="323"/>
        <end position="341"/>
    </location>
</feature>
<evidence type="ECO:0000256" key="1">
    <source>
        <dbReference type="SAM" id="Phobius"/>
    </source>
</evidence>
<reference evidence="4" key="1">
    <citation type="journal article" date="2019" name="Int. J. Syst. Evol. Microbiol.">
        <title>The Global Catalogue of Microorganisms (GCM) 10K type strain sequencing project: providing services to taxonomists for standard genome sequencing and annotation.</title>
        <authorList>
            <consortium name="The Broad Institute Genomics Platform"/>
            <consortium name="The Broad Institute Genome Sequencing Center for Infectious Disease"/>
            <person name="Wu L."/>
            <person name="Ma J."/>
        </authorList>
    </citation>
    <scope>NUCLEOTIDE SEQUENCE [LARGE SCALE GENOMIC DNA]</scope>
    <source>
        <strain evidence="4">CCUG 42722</strain>
    </source>
</reference>
<dbReference type="InterPro" id="IPR002656">
    <property type="entry name" value="Acyl_transf_3_dom"/>
</dbReference>
<dbReference type="InterPro" id="IPR052529">
    <property type="entry name" value="Bact_Transport_Assoc"/>
</dbReference>
<keyword evidence="1" id="KW-0812">Transmembrane</keyword>
<dbReference type="Pfam" id="PF01757">
    <property type="entry name" value="Acyl_transf_3"/>
    <property type="match status" value="1"/>
</dbReference>
<proteinExistence type="predicted"/>
<feature type="domain" description="Acyltransferase 3" evidence="2">
    <location>
        <begin position="112"/>
        <end position="339"/>
    </location>
</feature>
<feature type="transmembrane region" description="Helical" evidence="1">
    <location>
        <begin position="213"/>
        <end position="236"/>
    </location>
</feature>
<dbReference type="PANTHER" id="PTHR30590:SF3">
    <property type="entry name" value="HYPOTHETICAL MEMBRANE SPANNING PROTEIN"/>
    <property type="match status" value="1"/>
</dbReference>
<keyword evidence="4" id="KW-1185">Reference proteome</keyword>
<keyword evidence="3" id="KW-0012">Acyltransferase</keyword>
<feature type="transmembrane region" description="Helical" evidence="1">
    <location>
        <begin position="256"/>
        <end position="278"/>
    </location>
</feature>
<feature type="transmembrane region" description="Helical" evidence="1">
    <location>
        <begin position="58"/>
        <end position="77"/>
    </location>
</feature>
<feature type="transmembrane region" description="Helical" evidence="1">
    <location>
        <begin position="89"/>
        <end position="106"/>
    </location>
</feature>
<gene>
    <name evidence="3" type="ORF">ACFO6V_17075</name>
</gene>